<dbReference type="EMBL" id="QYBA01000173">
    <property type="protein sequence ID" value="TKY91558.1"/>
    <property type="molecule type" value="Genomic_DNA"/>
</dbReference>
<organism evidence="1 2">
    <name type="scientific">Candidatus Methanomarinus sp</name>
    <dbReference type="NCBI Taxonomy" id="3386244"/>
    <lineage>
        <taxon>Archaea</taxon>
        <taxon>Methanobacteriati</taxon>
        <taxon>Methanobacteriota</taxon>
        <taxon>Stenosarchaea group</taxon>
        <taxon>Methanomicrobia</taxon>
        <taxon>Methanosarcinales</taxon>
        <taxon>ANME-2 cluster</taxon>
        <taxon>Candidatus Methanocomedenaceae</taxon>
        <taxon>Candidatus Methanomarinus</taxon>
    </lineage>
</organism>
<evidence type="ECO:0000313" key="1">
    <source>
        <dbReference type="EMBL" id="TKY91558.1"/>
    </source>
</evidence>
<proteinExistence type="predicted"/>
<evidence type="ECO:0000313" key="2">
    <source>
        <dbReference type="Proteomes" id="UP000315423"/>
    </source>
</evidence>
<dbReference type="Proteomes" id="UP000315423">
    <property type="component" value="Unassembled WGS sequence"/>
</dbReference>
<comment type="caution">
    <text evidence="1">The sequence shown here is derived from an EMBL/GenBank/DDBJ whole genome shotgun (WGS) entry which is preliminary data.</text>
</comment>
<gene>
    <name evidence="1" type="ORF">C5S46_05190</name>
</gene>
<sequence length="189" mass="21935">MSQHEFSYRLVRCIAPTIAGIKPATLMNVSVYNGGLPDVWDCYKKNIFTKSTINYYELKRTDKNVIVLFFNYYQLNKLLKKKPVREFLCSCGYESYSIEFALSMLEYRYTCQCPPEIGIFLGIPLKDVKGFMGLNSLQNTKRGMWKIYGDPTVSERLMNNYRNAKNIINERLFDGEDPVDIITSVNQLL</sequence>
<name>A0AC61SAJ2_9EURY</name>
<reference evidence="1" key="1">
    <citation type="submission" date="2018-09" db="EMBL/GenBank/DDBJ databases">
        <title>A genomic encyclopedia of anaerobic methanotrophic archaea.</title>
        <authorList>
            <person name="Skennerton C.T."/>
            <person name="Chadwick G.L."/>
            <person name="Laso-Perez R."/>
            <person name="Leu A.O."/>
            <person name="Speth D.R."/>
            <person name="Yu H."/>
            <person name="Morgan-Lang C."/>
            <person name="Hatzenpichler R."/>
            <person name="Goudeau D."/>
            <person name="Malmstrom R."/>
            <person name="Woyke T."/>
            <person name="Hallam S."/>
            <person name="Tyson G.W."/>
            <person name="Wegener G."/>
            <person name="Boetius A."/>
            <person name="Orphan V.J."/>
        </authorList>
    </citation>
    <scope>NUCLEOTIDE SEQUENCE</scope>
    <source>
        <strain evidence="1">CONS3730D10UFb2</strain>
    </source>
</reference>
<accession>A0AC61SAJ2</accession>
<protein>
    <submittedName>
        <fullName evidence="1">DUF3793 family protein</fullName>
    </submittedName>
</protein>